<reference evidence="10" key="1">
    <citation type="journal article" date="2013" name="Nat. Biotechnol.">
        <title>Chinese hamster genome sequenced from sorted chromosomes.</title>
        <authorList>
            <person name="Brinkrolf K."/>
            <person name="Rupp O."/>
            <person name="Laux H."/>
            <person name="Kollin F."/>
            <person name="Ernst W."/>
            <person name="Linke B."/>
            <person name="Kofler R."/>
            <person name="Romand S."/>
            <person name="Hesse F."/>
            <person name="Budach W.E."/>
            <person name="Galosy S."/>
            <person name="Muller D."/>
            <person name="Noll T."/>
            <person name="Wienberg J."/>
            <person name="Jostock T."/>
            <person name="Leonard M."/>
            <person name="Grillari J."/>
            <person name="Tauch A."/>
            <person name="Goesmann A."/>
            <person name="Helk B."/>
            <person name="Mott J.E."/>
            <person name="Puhler A."/>
            <person name="Borth N."/>
        </authorList>
    </citation>
    <scope>NUCLEOTIDE SEQUENCE [LARGE SCALE GENOMIC DNA]</scope>
    <source>
        <strain evidence="10">17A/GY</strain>
    </source>
</reference>
<dbReference type="GO" id="GO:0008270">
    <property type="term" value="F:zinc ion binding"/>
    <property type="evidence" value="ECO:0007669"/>
    <property type="project" value="UniProtKB-KW"/>
</dbReference>
<organism evidence="9 10">
    <name type="scientific">Cricetulus griseus</name>
    <name type="common">Chinese hamster</name>
    <name type="synonym">Cricetulus barabensis griseus</name>
    <dbReference type="NCBI Taxonomy" id="10029"/>
    <lineage>
        <taxon>Eukaryota</taxon>
        <taxon>Metazoa</taxon>
        <taxon>Chordata</taxon>
        <taxon>Craniata</taxon>
        <taxon>Vertebrata</taxon>
        <taxon>Euteleostomi</taxon>
        <taxon>Mammalia</taxon>
        <taxon>Eutheria</taxon>
        <taxon>Euarchontoglires</taxon>
        <taxon>Glires</taxon>
        <taxon>Rodentia</taxon>
        <taxon>Myomorpha</taxon>
        <taxon>Muroidea</taxon>
        <taxon>Cricetidae</taxon>
        <taxon>Cricetinae</taxon>
        <taxon>Cricetulus</taxon>
    </lineage>
</organism>
<dbReference type="Proteomes" id="UP000030759">
    <property type="component" value="Unassembled WGS sequence"/>
</dbReference>
<dbReference type="PANTHER" id="PTHR23234">
    <property type="entry name" value="ZNF44 PROTEIN"/>
    <property type="match status" value="1"/>
</dbReference>
<feature type="non-terminal residue" evidence="9">
    <location>
        <position position="323"/>
    </location>
</feature>
<evidence type="ECO:0000256" key="4">
    <source>
        <dbReference type="ARBA" id="ARBA00022771"/>
    </source>
</evidence>
<gene>
    <name evidence="9" type="ORF">H671_20909</name>
</gene>
<dbReference type="PROSITE" id="PS50805">
    <property type="entry name" value="KRAB"/>
    <property type="match status" value="1"/>
</dbReference>
<accession>A0A061HWQ7</accession>
<proteinExistence type="predicted"/>
<dbReference type="AlphaFoldDB" id="A0A061HWQ7"/>
<keyword evidence="3" id="KW-0677">Repeat</keyword>
<dbReference type="GO" id="GO:0005634">
    <property type="term" value="C:nucleus"/>
    <property type="evidence" value="ECO:0007669"/>
    <property type="project" value="UniProtKB-SubCell"/>
</dbReference>
<evidence type="ECO:0000313" key="10">
    <source>
        <dbReference type="Proteomes" id="UP000030759"/>
    </source>
</evidence>
<dbReference type="InterPro" id="IPR036051">
    <property type="entry name" value="KRAB_dom_sf"/>
</dbReference>
<feature type="domain" description="C2H2-type" evidence="7">
    <location>
        <begin position="229"/>
        <end position="256"/>
    </location>
</feature>
<dbReference type="GO" id="GO:0006355">
    <property type="term" value="P:regulation of DNA-templated transcription"/>
    <property type="evidence" value="ECO:0007669"/>
    <property type="project" value="InterPro"/>
</dbReference>
<evidence type="ECO:0000256" key="5">
    <source>
        <dbReference type="ARBA" id="ARBA00022833"/>
    </source>
</evidence>
<feature type="domain" description="C2H2-type" evidence="7">
    <location>
        <begin position="285"/>
        <end position="312"/>
    </location>
</feature>
<dbReference type="Gene3D" id="6.10.140.140">
    <property type="match status" value="1"/>
</dbReference>
<dbReference type="FunFam" id="3.30.160.60:FF:000446">
    <property type="entry name" value="Zinc finger protein"/>
    <property type="match status" value="1"/>
</dbReference>
<evidence type="ECO:0000313" key="9">
    <source>
        <dbReference type="EMBL" id="ERE62155.1"/>
    </source>
</evidence>
<protein>
    <submittedName>
        <fullName evidence="9">Zinc finger protein</fullName>
    </submittedName>
</protein>
<dbReference type="SMART" id="SM00349">
    <property type="entry name" value="KRAB"/>
    <property type="match status" value="1"/>
</dbReference>
<dbReference type="FunFam" id="3.30.160.60:FF:000065">
    <property type="entry name" value="B-cell CLL/lymphoma 6, member B"/>
    <property type="match status" value="1"/>
</dbReference>
<feature type="domain" description="KRAB" evidence="8">
    <location>
        <begin position="19"/>
        <end position="90"/>
    </location>
</feature>
<feature type="domain" description="C2H2-type" evidence="7">
    <location>
        <begin position="257"/>
        <end position="284"/>
    </location>
</feature>
<evidence type="ECO:0000256" key="3">
    <source>
        <dbReference type="ARBA" id="ARBA00022737"/>
    </source>
</evidence>
<evidence type="ECO:0000256" key="1">
    <source>
        <dbReference type="ARBA" id="ARBA00004123"/>
    </source>
</evidence>
<comment type="subcellular location">
    <subcellularLocation>
        <location evidence="1">Nucleus</location>
    </subcellularLocation>
</comment>
<keyword evidence="2" id="KW-0479">Metal-binding</keyword>
<dbReference type="SUPFAM" id="SSF109640">
    <property type="entry name" value="KRAB domain (Kruppel-associated box)"/>
    <property type="match status" value="1"/>
</dbReference>
<dbReference type="SUPFAM" id="SSF57667">
    <property type="entry name" value="beta-beta-alpha zinc fingers"/>
    <property type="match status" value="2"/>
</dbReference>
<sequence>RRATRTMDVSVANAPQGLLSFRDVSVDFSQEEWECLDCAQRALYMDVMLENYSNLLFVENQRIYGKCEKLLHQGTRHFIHYHENIQEKSFTCNESGKEIHESCQCTPYDTRDTAENYKNYRFDKHRDASNEALNLKRYKIGNAEEEPCKYYGNFLYLYSIIDQNQRTHTGKEDYKNMKYDASFDSNREIKLKKTGCRKHPYGCIQCGEFFKSHSSLIMLQRSHTREKPYKCTKCSISFLQISQLKVHDNICYRENQYKCTEYGKCFYYLSKFQRHFGIHIEDNSYKHRESDKSFIEKCNLTYYQRIHTGEKPYKCSECDKSFS</sequence>
<keyword evidence="4 6" id="KW-0863">Zinc-finger</keyword>
<dbReference type="InterPro" id="IPR036236">
    <property type="entry name" value="Znf_C2H2_sf"/>
</dbReference>
<dbReference type="Pfam" id="PF01352">
    <property type="entry name" value="KRAB"/>
    <property type="match status" value="1"/>
</dbReference>
<evidence type="ECO:0000259" key="8">
    <source>
        <dbReference type="PROSITE" id="PS50805"/>
    </source>
</evidence>
<name>A0A061HWQ7_CRIGR</name>
<dbReference type="CDD" id="cd07765">
    <property type="entry name" value="KRAB_A-box"/>
    <property type="match status" value="1"/>
</dbReference>
<dbReference type="PROSITE" id="PS50157">
    <property type="entry name" value="ZINC_FINGER_C2H2_2"/>
    <property type="match status" value="4"/>
</dbReference>
<dbReference type="Gene3D" id="3.30.160.60">
    <property type="entry name" value="Classic Zinc Finger"/>
    <property type="match status" value="4"/>
</dbReference>
<feature type="domain" description="C2H2-type" evidence="7">
    <location>
        <begin position="201"/>
        <end position="228"/>
    </location>
</feature>
<evidence type="ECO:0000256" key="6">
    <source>
        <dbReference type="PROSITE-ProRule" id="PRU00042"/>
    </source>
</evidence>
<feature type="non-terminal residue" evidence="9">
    <location>
        <position position="1"/>
    </location>
</feature>
<evidence type="ECO:0000256" key="2">
    <source>
        <dbReference type="ARBA" id="ARBA00022723"/>
    </source>
</evidence>
<keyword evidence="5" id="KW-0862">Zinc</keyword>
<evidence type="ECO:0000259" key="7">
    <source>
        <dbReference type="PROSITE" id="PS50157"/>
    </source>
</evidence>
<dbReference type="PANTHER" id="PTHR23234:SF10">
    <property type="entry name" value="RIKEN CDNA 6720489N17 GENE-RELATED"/>
    <property type="match status" value="1"/>
</dbReference>
<dbReference type="InterPro" id="IPR050758">
    <property type="entry name" value="Znf_C2H2-type"/>
</dbReference>
<dbReference type="InterPro" id="IPR001909">
    <property type="entry name" value="KRAB"/>
</dbReference>
<dbReference type="InterPro" id="IPR013087">
    <property type="entry name" value="Znf_C2H2_type"/>
</dbReference>
<dbReference type="EMBL" id="KE686400">
    <property type="protein sequence ID" value="ERE62155.1"/>
    <property type="molecule type" value="Genomic_DNA"/>
</dbReference>